<dbReference type="InterPro" id="IPR045527">
    <property type="entry name" value="DUF6470"/>
</dbReference>
<dbReference type="Proteomes" id="UP000441585">
    <property type="component" value="Unassembled WGS sequence"/>
</dbReference>
<accession>A0A6I2M7Z4</accession>
<sequence length="189" mass="21147">MNIPQIRLESRFAKLGLETVNASLAIQQPKADLSIQQPKAELSIQTTPGKLTIDQTKAREDVDLKHISKGIAEAADQGHQDVLSGIARRIQQGDEQMRIENGGRPLTAQAKKNSEREIKQFNIGFIPSHFSVKLDYQPAEVKIDVQRNAPIIDSKINKPIMDYKAGEVKVELAERNQLKIDFVSIDKKI</sequence>
<evidence type="ECO:0008006" key="3">
    <source>
        <dbReference type="Google" id="ProtNLM"/>
    </source>
</evidence>
<comment type="caution">
    <text evidence="1">The sequence shown here is derived from an EMBL/GenBank/DDBJ whole genome shotgun (WGS) entry which is preliminary data.</text>
</comment>
<protein>
    <recommendedName>
        <fullName evidence="3">YviE</fullName>
    </recommendedName>
</protein>
<gene>
    <name evidence="1" type="ORF">GJU41_10125</name>
</gene>
<name>A0A6I2M7Z4_9BACI</name>
<proteinExistence type="predicted"/>
<dbReference type="EMBL" id="WKKF01000002">
    <property type="protein sequence ID" value="MRX54330.1"/>
    <property type="molecule type" value="Genomic_DNA"/>
</dbReference>
<evidence type="ECO:0000313" key="1">
    <source>
        <dbReference type="EMBL" id="MRX54330.1"/>
    </source>
</evidence>
<keyword evidence="2" id="KW-1185">Reference proteome</keyword>
<reference evidence="1 2" key="1">
    <citation type="submission" date="2019-11" db="EMBL/GenBank/DDBJ databases">
        <title>Bacillus idriensis genome.</title>
        <authorList>
            <person name="Konopka E.N."/>
            <person name="Newman J.D."/>
        </authorList>
    </citation>
    <scope>NUCLEOTIDE SEQUENCE [LARGE SCALE GENOMIC DNA]</scope>
    <source>
        <strain evidence="1 2">DSM 19097</strain>
    </source>
</reference>
<dbReference type="AlphaFoldDB" id="A0A6I2M7Z4"/>
<organism evidence="1 2">
    <name type="scientific">Metabacillus idriensis</name>
    <dbReference type="NCBI Taxonomy" id="324768"/>
    <lineage>
        <taxon>Bacteria</taxon>
        <taxon>Bacillati</taxon>
        <taxon>Bacillota</taxon>
        <taxon>Bacilli</taxon>
        <taxon>Bacillales</taxon>
        <taxon>Bacillaceae</taxon>
        <taxon>Metabacillus</taxon>
    </lineage>
</organism>
<evidence type="ECO:0000313" key="2">
    <source>
        <dbReference type="Proteomes" id="UP000441585"/>
    </source>
</evidence>
<dbReference type="RefSeq" id="WP_154318526.1">
    <property type="nucleotide sequence ID" value="NZ_CAJGAA010000002.1"/>
</dbReference>
<dbReference type="Pfam" id="PF20074">
    <property type="entry name" value="DUF6470"/>
    <property type="match status" value="1"/>
</dbReference>